<dbReference type="Proteomes" id="UP000606974">
    <property type="component" value="Unassembled WGS sequence"/>
</dbReference>
<reference evidence="1" key="1">
    <citation type="submission" date="2020-02" db="EMBL/GenBank/DDBJ databases">
        <authorList>
            <person name="Palmer J.M."/>
        </authorList>
    </citation>
    <scope>NUCLEOTIDE SEQUENCE</scope>
    <source>
        <strain evidence="1">EPUS1.4</strain>
        <tissue evidence="1">Thallus</tissue>
    </source>
</reference>
<evidence type="ECO:0000313" key="2">
    <source>
        <dbReference type="Proteomes" id="UP000606974"/>
    </source>
</evidence>
<sequence length="85" mass="9539">MILITISLSNALTQLPVGSSARIQRLLFRGVQLGERPTVQITENPSHEPMTVVVELVELEEVALWEPIHKEFKLAVDLISSKHKI</sequence>
<name>A0A8H7A4K6_9EURO</name>
<protein>
    <submittedName>
        <fullName evidence="1">Uncharacterized protein</fullName>
    </submittedName>
</protein>
<gene>
    <name evidence="1" type="ORF">GJ744_005665</name>
</gene>
<evidence type="ECO:0000313" key="1">
    <source>
        <dbReference type="EMBL" id="KAF7502488.1"/>
    </source>
</evidence>
<dbReference type="AlphaFoldDB" id="A0A8H7A4K6"/>
<accession>A0A8H7A4K6</accession>
<proteinExistence type="predicted"/>
<dbReference type="EMBL" id="JAACFV010000246">
    <property type="protein sequence ID" value="KAF7502488.1"/>
    <property type="molecule type" value="Genomic_DNA"/>
</dbReference>
<keyword evidence="2" id="KW-1185">Reference proteome</keyword>
<comment type="caution">
    <text evidence="1">The sequence shown here is derived from an EMBL/GenBank/DDBJ whole genome shotgun (WGS) entry which is preliminary data.</text>
</comment>
<organism evidence="1 2">
    <name type="scientific">Endocarpon pusillum</name>
    <dbReference type="NCBI Taxonomy" id="364733"/>
    <lineage>
        <taxon>Eukaryota</taxon>
        <taxon>Fungi</taxon>
        <taxon>Dikarya</taxon>
        <taxon>Ascomycota</taxon>
        <taxon>Pezizomycotina</taxon>
        <taxon>Eurotiomycetes</taxon>
        <taxon>Chaetothyriomycetidae</taxon>
        <taxon>Verrucariales</taxon>
        <taxon>Verrucariaceae</taxon>
        <taxon>Endocarpon</taxon>
    </lineage>
</organism>